<dbReference type="InterPro" id="IPR013083">
    <property type="entry name" value="Znf_RING/FYVE/PHD"/>
</dbReference>
<dbReference type="InterPro" id="IPR001965">
    <property type="entry name" value="Znf_PHD"/>
</dbReference>
<feature type="compositionally biased region" description="Basic residues" evidence="5">
    <location>
        <begin position="557"/>
        <end position="567"/>
    </location>
</feature>
<comment type="caution">
    <text evidence="7">The sequence shown here is derived from an EMBL/GenBank/DDBJ whole genome shotgun (WGS) entry which is preliminary data.</text>
</comment>
<dbReference type="SUPFAM" id="SSF57903">
    <property type="entry name" value="FYVE/PHD zinc finger"/>
    <property type="match status" value="2"/>
</dbReference>
<keyword evidence="3" id="KW-0862">Zinc</keyword>
<feature type="compositionally biased region" description="Basic and acidic residues" evidence="5">
    <location>
        <begin position="585"/>
        <end position="596"/>
    </location>
</feature>
<evidence type="ECO:0000256" key="4">
    <source>
        <dbReference type="PROSITE-ProRule" id="PRU00146"/>
    </source>
</evidence>
<feature type="region of interest" description="Disordered" evidence="5">
    <location>
        <begin position="461"/>
        <end position="644"/>
    </location>
</feature>
<keyword evidence="8" id="KW-1185">Reference proteome</keyword>
<feature type="compositionally biased region" description="Acidic residues" evidence="5">
    <location>
        <begin position="121"/>
        <end position="130"/>
    </location>
</feature>
<proteinExistence type="predicted"/>
<feature type="compositionally biased region" description="Low complexity" evidence="5">
    <location>
        <begin position="41"/>
        <end position="78"/>
    </location>
</feature>
<feature type="domain" description="PHD-type" evidence="6">
    <location>
        <begin position="389"/>
        <end position="456"/>
    </location>
</feature>
<reference evidence="7" key="1">
    <citation type="submission" date="2021-12" db="EMBL/GenBank/DDBJ databases">
        <title>Prjna785345.</title>
        <authorList>
            <person name="Rujirawat T."/>
            <person name="Krajaejun T."/>
        </authorList>
    </citation>
    <scope>NUCLEOTIDE SEQUENCE</scope>
    <source>
        <strain evidence="7">Pi057C3</strain>
    </source>
</reference>
<feature type="region of interest" description="Disordered" evidence="5">
    <location>
        <begin position="296"/>
        <end position="326"/>
    </location>
</feature>
<dbReference type="InterPro" id="IPR019787">
    <property type="entry name" value="Znf_PHD-finger"/>
</dbReference>
<feature type="compositionally biased region" description="Pro residues" evidence="5">
    <location>
        <begin position="513"/>
        <end position="550"/>
    </location>
</feature>
<dbReference type="AlphaFoldDB" id="A0AAD5MGH9"/>
<dbReference type="GO" id="GO:0008270">
    <property type="term" value="F:zinc ion binding"/>
    <property type="evidence" value="ECO:0007669"/>
    <property type="project" value="UniProtKB-KW"/>
</dbReference>
<organism evidence="7 8">
    <name type="scientific">Pythium insidiosum</name>
    <name type="common">Pythiosis disease agent</name>
    <dbReference type="NCBI Taxonomy" id="114742"/>
    <lineage>
        <taxon>Eukaryota</taxon>
        <taxon>Sar</taxon>
        <taxon>Stramenopiles</taxon>
        <taxon>Oomycota</taxon>
        <taxon>Peronosporomycetes</taxon>
        <taxon>Pythiales</taxon>
        <taxon>Pythiaceae</taxon>
        <taxon>Pythium</taxon>
    </lineage>
</organism>
<evidence type="ECO:0000313" key="7">
    <source>
        <dbReference type="EMBL" id="KAJ0406958.1"/>
    </source>
</evidence>
<gene>
    <name evidence="7" type="ORF">P43SY_005191</name>
</gene>
<evidence type="ECO:0000256" key="2">
    <source>
        <dbReference type="ARBA" id="ARBA00022771"/>
    </source>
</evidence>
<accession>A0AAD5MGH9</accession>
<dbReference type="InterPro" id="IPR011011">
    <property type="entry name" value="Znf_FYVE_PHD"/>
</dbReference>
<keyword evidence="1" id="KW-0479">Metal-binding</keyword>
<feature type="compositionally biased region" description="Low complexity" evidence="5">
    <location>
        <begin position="311"/>
        <end position="326"/>
    </location>
</feature>
<feature type="compositionally biased region" description="Basic residues" evidence="5">
    <location>
        <begin position="473"/>
        <end position="483"/>
    </location>
</feature>
<dbReference type="Pfam" id="PF00628">
    <property type="entry name" value="PHD"/>
    <property type="match status" value="1"/>
</dbReference>
<evidence type="ECO:0000256" key="5">
    <source>
        <dbReference type="SAM" id="MobiDB-lite"/>
    </source>
</evidence>
<evidence type="ECO:0000256" key="1">
    <source>
        <dbReference type="ARBA" id="ARBA00022723"/>
    </source>
</evidence>
<evidence type="ECO:0000256" key="3">
    <source>
        <dbReference type="ARBA" id="ARBA00022833"/>
    </source>
</evidence>
<feature type="compositionally biased region" description="Acidic residues" evidence="5">
    <location>
        <begin position="244"/>
        <end position="253"/>
    </location>
</feature>
<feature type="region of interest" description="Disordered" evidence="5">
    <location>
        <begin position="218"/>
        <end position="258"/>
    </location>
</feature>
<dbReference type="Proteomes" id="UP001209570">
    <property type="component" value="Unassembled WGS sequence"/>
</dbReference>
<feature type="compositionally biased region" description="Basic and acidic residues" evidence="5">
    <location>
        <begin position="166"/>
        <end position="175"/>
    </location>
</feature>
<feature type="compositionally biased region" description="Polar residues" evidence="5">
    <location>
        <begin position="109"/>
        <end position="118"/>
    </location>
</feature>
<sequence>MGSLATPGADDGLWVVAWVAPTALELELLPVDGEDHLAPTDSLSSPFSGDHSSSSSSSGDSSSESSSSSSGGESSSESSDSDGERGRANGNSNNNNNNSNRGGGRKSNDANGSDNANQRDNDDDPMDTNDDSSSSDSSSSDDDDDDDDDDDSSSEDEDSSSSSSDESEREREAPVKKKPATAKPPPTETADGKASRRKQPAVAPVVKETAMAVAPLTAVVLDPTPKPTEPVDEPPVVESSSSESEGDDGDDAYPELPPIPVDALLALRKDAKRIELSMSRAERDAVVTTARLHALEQQQANGKKKKKTSKAKGATTGKAKSAPSKAKAKTPIEASVVAIVPWSEEPEWIVECVCGLGGRNYDDGTKMVQCGNCSNWVHAACIPEPIPDDFWCFKCKDTSGDWMFDCACGIRQKNYDDHSRMIECETCQTWQHTLCNGISNDMEAPSNFCCSRCSETKATKSRASKASKEKSSGKRSTKSKQKVPKSTPTPIANGSAPDSAQTGGGSSSSAGEVPPPPGSPLPPPPLPSPPHSPPPPPPSPPQTPPPPPMVAPEGSSSHRKIRAHSKGKKAEVGGHRRRAPSVDVASHDDSPHKSGEDALYSPTKRSVIVRPPLPDTPNGSNQSKRKSGVRDRLEKKLKAKKRKT</sequence>
<evidence type="ECO:0000313" key="8">
    <source>
        <dbReference type="Proteomes" id="UP001209570"/>
    </source>
</evidence>
<feature type="compositionally biased region" description="Low complexity" evidence="5">
    <location>
        <begin position="234"/>
        <end position="243"/>
    </location>
</feature>
<dbReference type="EMBL" id="JAKCXM010000026">
    <property type="protein sequence ID" value="KAJ0406958.1"/>
    <property type="molecule type" value="Genomic_DNA"/>
</dbReference>
<dbReference type="PANTHER" id="PTHR46201">
    <property type="entry name" value="PHD FINGER PROTEIN MALE MEIOCYTE DEATH 1-RELATED"/>
    <property type="match status" value="1"/>
</dbReference>
<dbReference type="PANTHER" id="PTHR46201:SF9">
    <property type="entry name" value="PHD FINGER PROTEIN MALE MEIOCYTE DEATH 1"/>
    <property type="match status" value="1"/>
</dbReference>
<dbReference type="Gene3D" id="3.30.40.10">
    <property type="entry name" value="Zinc/RING finger domain, C3HC4 (zinc finger)"/>
    <property type="match status" value="2"/>
</dbReference>
<dbReference type="SMART" id="SM00249">
    <property type="entry name" value="PHD"/>
    <property type="match status" value="2"/>
</dbReference>
<evidence type="ECO:0000259" key="6">
    <source>
        <dbReference type="PROSITE" id="PS50016"/>
    </source>
</evidence>
<feature type="compositionally biased region" description="Polar residues" evidence="5">
    <location>
        <begin position="484"/>
        <end position="500"/>
    </location>
</feature>
<name>A0AAD5MGH9_PYTIN</name>
<feature type="compositionally biased region" description="Acidic residues" evidence="5">
    <location>
        <begin position="139"/>
        <end position="159"/>
    </location>
</feature>
<keyword evidence="2 4" id="KW-0863">Zinc-finger</keyword>
<dbReference type="PROSITE" id="PS50016">
    <property type="entry name" value="ZF_PHD_2"/>
    <property type="match status" value="1"/>
</dbReference>
<feature type="compositionally biased region" description="Low complexity" evidence="5">
    <location>
        <begin position="88"/>
        <end position="100"/>
    </location>
</feature>
<protein>
    <recommendedName>
        <fullName evidence="6">PHD-type domain-containing protein</fullName>
    </recommendedName>
</protein>
<feature type="region of interest" description="Disordered" evidence="5">
    <location>
        <begin position="34"/>
        <end position="205"/>
    </location>
</feature>